<keyword evidence="3" id="KW-1185">Reference proteome</keyword>
<gene>
    <name evidence="2" type="ORF">GCM10011617_10400</name>
</gene>
<proteinExistence type="predicted"/>
<reference evidence="2" key="1">
    <citation type="journal article" date="2014" name="Int. J. Syst. Evol. Microbiol.">
        <title>Complete genome sequence of Corynebacterium casei LMG S-19264T (=DSM 44701T), isolated from a smear-ripened cheese.</title>
        <authorList>
            <consortium name="US DOE Joint Genome Institute (JGI-PGF)"/>
            <person name="Walter F."/>
            <person name="Albersmeier A."/>
            <person name="Kalinowski J."/>
            <person name="Ruckert C."/>
        </authorList>
    </citation>
    <scope>NUCLEOTIDE SEQUENCE</scope>
    <source>
        <strain evidence="2">KCTC 32422</strain>
    </source>
</reference>
<evidence type="ECO:0000313" key="2">
    <source>
        <dbReference type="EMBL" id="GGZ92681.1"/>
    </source>
</evidence>
<sequence length="133" mass="13895">MTRPRRSNRLRRGQPLIALALLLSAWVGARAVLQDSFSGPAPEPSSVVRAGPEPVAPPAMAATAPPASVAETSVVRVRPAAPRPFVTAPQAAPDFERLRQAEEHQLLWLSAVAPGAEPAGQSVSIPAVTEVAE</sequence>
<dbReference type="EMBL" id="BMZD01000002">
    <property type="protein sequence ID" value="GGZ92681.1"/>
    <property type="molecule type" value="Genomic_DNA"/>
</dbReference>
<accession>A0A918RBK5</accession>
<organism evidence="2 3">
    <name type="scientific">Novosphingobium arvoryzae</name>
    <dbReference type="NCBI Taxonomy" id="1256514"/>
    <lineage>
        <taxon>Bacteria</taxon>
        <taxon>Pseudomonadati</taxon>
        <taxon>Pseudomonadota</taxon>
        <taxon>Alphaproteobacteria</taxon>
        <taxon>Sphingomonadales</taxon>
        <taxon>Sphingomonadaceae</taxon>
        <taxon>Novosphingobium</taxon>
    </lineage>
</organism>
<evidence type="ECO:0000313" key="3">
    <source>
        <dbReference type="Proteomes" id="UP000634139"/>
    </source>
</evidence>
<dbReference type="Proteomes" id="UP000634139">
    <property type="component" value="Unassembled WGS sequence"/>
</dbReference>
<dbReference type="AlphaFoldDB" id="A0A918RBK5"/>
<comment type="caution">
    <text evidence="2">The sequence shown here is derived from an EMBL/GenBank/DDBJ whole genome shotgun (WGS) entry which is preliminary data.</text>
</comment>
<dbReference type="RefSeq" id="WP_189539362.1">
    <property type="nucleotide sequence ID" value="NZ_BMZD01000002.1"/>
</dbReference>
<feature type="region of interest" description="Disordered" evidence="1">
    <location>
        <begin position="38"/>
        <end position="64"/>
    </location>
</feature>
<protein>
    <submittedName>
        <fullName evidence="2">Uncharacterized protein</fullName>
    </submittedName>
</protein>
<name>A0A918RBK5_9SPHN</name>
<reference evidence="2" key="2">
    <citation type="submission" date="2020-09" db="EMBL/GenBank/DDBJ databases">
        <authorList>
            <person name="Sun Q."/>
            <person name="Kim S."/>
        </authorList>
    </citation>
    <scope>NUCLEOTIDE SEQUENCE</scope>
    <source>
        <strain evidence="2">KCTC 32422</strain>
    </source>
</reference>
<evidence type="ECO:0000256" key="1">
    <source>
        <dbReference type="SAM" id="MobiDB-lite"/>
    </source>
</evidence>